<accession>A0A392QTR5</accession>
<feature type="non-terminal residue" evidence="1">
    <location>
        <position position="1"/>
    </location>
</feature>
<dbReference type="Proteomes" id="UP000265520">
    <property type="component" value="Unassembled WGS sequence"/>
</dbReference>
<organism evidence="1 2">
    <name type="scientific">Trifolium medium</name>
    <dbReference type="NCBI Taxonomy" id="97028"/>
    <lineage>
        <taxon>Eukaryota</taxon>
        <taxon>Viridiplantae</taxon>
        <taxon>Streptophyta</taxon>
        <taxon>Embryophyta</taxon>
        <taxon>Tracheophyta</taxon>
        <taxon>Spermatophyta</taxon>
        <taxon>Magnoliopsida</taxon>
        <taxon>eudicotyledons</taxon>
        <taxon>Gunneridae</taxon>
        <taxon>Pentapetalae</taxon>
        <taxon>rosids</taxon>
        <taxon>fabids</taxon>
        <taxon>Fabales</taxon>
        <taxon>Fabaceae</taxon>
        <taxon>Papilionoideae</taxon>
        <taxon>50 kb inversion clade</taxon>
        <taxon>NPAAA clade</taxon>
        <taxon>Hologalegina</taxon>
        <taxon>IRL clade</taxon>
        <taxon>Trifolieae</taxon>
        <taxon>Trifolium</taxon>
    </lineage>
</organism>
<evidence type="ECO:0000313" key="1">
    <source>
        <dbReference type="EMBL" id="MCI26635.1"/>
    </source>
</evidence>
<protein>
    <submittedName>
        <fullName evidence="1">Uncharacterized protein</fullName>
    </submittedName>
</protein>
<sequence>WRIEDNSNGESDKEPLAKG</sequence>
<dbReference type="EMBL" id="LXQA010154446">
    <property type="protein sequence ID" value="MCI26635.1"/>
    <property type="molecule type" value="Genomic_DNA"/>
</dbReference>
<comment type="caution">
    <text evidence="1">The sequence shown here is derived from an EMBL/GenBank/DDBJ whole genome shotgun (WGS) entry which is preliminary data.</text>
</comment>
<name>A0A392QTR5_9FABA</name>
<dbReference type="AlphaFoldDB" id="A0A392QTR5"/>
<proteinExistence type="predicted"/>
<evidence type="ECO:0000313" key="2">
    <source>
        <dbReference type="Proteomes" id="UP000265520"/>
    </source>
</evidence>
<reference evidence="1 2" key="1">
    <citation type="journal article" date="2018" name="Front. Plant Sci.">
        <title>Red Clover (Trifolium pratense) and Zigzag Clover (T. medium) - A Picture of Genomic Similarities and Differences.</title>
        <authorList>
            <person name="Dluhosova J."/>
            <person name="Istvanek J."/>
            <person name="Nedelnik J."/>
            <person name="Repkova J."/>
        </authorList>
    </citation>
    <scope>NUCLEOTIDE SEQUENCE [LARGE SCALE GENOMIC DNA]</scope>
    <source>
        <strain evidence="2">cv. 10/8</strain>
        <tissue evidence="1">Leaf</tissue>
    </source>
</reference>
<keyword evidence="2" id="KW-1185">Reference proteome</keyword>